<dbReference type="GO" id="GO:0030414">
    <property type="term" value="F:peptidase inhibitor activity"/>
    <property type="evidence" value="ECO:0007669"/>
    <property type="project" value="UniProtKB-KW"/>
</dbReference>
<name>A0AAV2BT21_9ARAC</name>
<dbReference type="InterPro" id="IPR002919">
    <property type="entry name" value="TIL_dom"/>
</dbReference>
<reference evidence="5 6" key="1">
    <citation type="submission" date="2024-04" db="EMBL/GenBank/DDBJ databases">
        <authorList>
            <person name="Rising A."/>
            <person name="Reimegard J."/>
            <person name="Sonavane S."/>
            <person name="Akerstrom W."/>
            <person name="Nylinder S."/>
            <person name="Hedman E."/>
            <person name="Kallberg Y."/>
        </authorList>
    </citation>
    <scope>NUCLEOTIDE SEQUENCE [LARGE SCALE GENOMIC DNA]</scope>
</reference>
<dbReference type="Pfam" id="PF01826">
    <property type="entry name" value="TIL"/>
    <property type="match status" value="1"/>
</dbReference>
<feature type="chain" id="PRO_5043718596" description="TIL domain-containing protein" evidence="3">
    <location>
        <begin position="21"/>
        <end position="150"/>
    </location>
</feature>
<evidence type="ECO:0000256" key="2">
    <source>
        <dbReference type="ARBA" id="ARBA00023157"/>
    </source>
</evidence>
<keyword evidence="1" id="KW-0646">Protease inhibitor</keyword>
<sequence>MKALCLAFIMVLISATCTQSEHDCPLNKEFGSYGDCPPSCLKNPPLFCTLKLNYGCKCKEGYVLTRYQDYESDCIKPEQCPDKSEDDCPPNKEFGPFDDCPDSCYSLDHPVRPCTLRINWGCKCKDGYVLKEDKVYSSDCIRPEECPKSV</sequence>
<feature type="domain" description="TIL" evidence="4">
    <location>
        <begin position="88"/>
        <end position="146"/>
    </location>
</feature>
<feature type="signal peptide" evidence="3">
    <location>
        <begin position="1"/>
        <end position="20"/>
    </location>
</feature>
<evidence type="ECO:0000256" key="3">
    <source>
        <dbReference type="SAM" id="SignalP"/>
    </source>
</evidence>
<keyword evidence="2" id="KW-1015">Disulfide bond</keyword>
<dbReference type="Proteomes" id="UP001497382">
    <property type="component" value="Unassembled WGS sequence"/>
</dbReference>
<dbReference type="SUPFAM" id="SSF57567">
    <property type="entry name" value="Serine protease inhibitors"/>
    <property type="match status" value="2"/>
</dbReference>
<dbReference type="Gene3D" id="2.10.25.10">
    <property type="entry name" value="Laminin"/>
    <property type="match status" value="2"/>
</dbReference>
<dbReference type="EMBL" id="CAXIEN010000479">
    <property type="protein sequence ID" value="CAL1298911.1"/>
    <property type="molecule type" value="Genomic_DNA"/>
</dbReference>
<accession>A0AAV2BT21</accession>
<keyword evidence="3" id="KW-0732">Signal</keyword>
<evidence type="ECO:0000313" key="6">
    <source>
        <dbReference type="Proteomes" id="UP001497382"/>
    </source>
</evidence>
<comment type="caution">
    <text evidence="5">The sequence shown here is derived from an EMBL/GenBank/DDBJ whole genome shotgun (WGS) entry which is preliminary data.</text>
</comment>
<proteinExistence type="predicted"/>
<gene>
    <name evidence="5" type="ORF">LARSCL_LOCUS21055</name>
</gene>
<evidence type="ECO:0000313" key="5">
    <source>
        <dbReference type="EMBL" id="CAL1298911.1"/>
    </source>
</evidence>
<protein>
    <recommendedName>
        <fullName evidence="4">TIL domain-containing protein</fullName>
    </recommendedName>
</protein>
<dbReference type="PANTHER" id="PTHR23259:SF70">
    <property type="entry name" value="ACCESSORY GLAND PROTEIN ACP62F-RELATED"/>
    <property type="match status" value="1"/>
</dbReference>
<organism evidence="5 6">
    <name type="scientific">Larinioides sclopetarius</name>
    <dbReference type="NCBI Taxonomy" id="280406"/>
    <lineage>
        <taxon>Eukaryota</taxon>
        <taxon>Metazoa</taxon>
        <taxon>Ecdysozoa</taxon>
        <taxon>Arthropoda</taxon>
        <taxon>Chelicerata</taxon>
        <taxon>Arachnida</taxon>
        <taxon>Araneae</taxon>
        <taxon>Araneomorphae</taxon>
        <taxon>Entelegynae</taxon>
        <taxon>Araneoidea</taxon>
        <taxon>Araneidae</taxon>
        <taxon>Larinioides</taxon>
    </lineage>
</organism>
<dbReference type="CDD" id="cd19941">
    <property type="entry name" value="TIL"/>
    <property type="match status" value="2"/>
</dbReference>
<dbReference type="InterPro" id="IPR051368">
    <property type="entry name" value="SerProtInhib-TIL_Domain"/>
</dbReference>
<evidence type="ECO:0000256" key="1">
    <source>
        <dbReference type="ARBA" id="ARBA00022690"/>
    </source>
</evidence>
<dbReference type="AlphaFoldDB" id="A0AAV2BT21"/>
<evidence type="ECO:0000259" key="4">
    <source>
        <dbReference type="Pfam" id="PF01826"/>
    </source>
</evidence>
<dbReference type="InterPro" id="IPR036084">
    <property type="entry name" value="Ser_inhib-like_sf"/>
</dbReference>
<keyword evidence="6" id="KW-1185">Reference proteome</keyword>
<dbReference type="PANTHER" id="PTHR23259">
    <property type="entry name" value="RIDDLE"/>
    <property type="match status" value="1"/>
</dbReference>